<dbReference type="EMBL" id="PGCL01000002">
    <property type="protein sequence ID" value="TAJ44933.1"/>
    <property type="molecule type" value="Genomic_DNA"/>
</dbReference>
<name>A0A483CU22_9EURY</name>
<proteinExistence type="predicted"/>
<accession>A0A483CU22</accession>
<dbReference type="Pfam" id="PF08735">
    <property type="entry name" value="DUF1786"/>
    <property type="match status" value="1"/>
</dbReference>
<sequence length="341" mass="36190">MSDRRILAVDVGRGTQDILIYDPDIPAENSFRLVLPSPTVIVGNAIRSAAQVGRPVHLEGTCMGGGGSVSAVMAAIGAGLSVTASPEAAPTIHDDPERVQRMGVRVTDEPAAGAMRVRTGDYMEEEIRTALSLFGVTYPEQVAVAVQDHGYSPKVSNRLHRFEVFRDLLESGDRDLYALAPDPPHPSMTRMQAVLSGAPGALVTDTGPAAAIGALLDPWVAERAGGGITIVNAGNGHTLCFTLRGTCVCGMFEHHTAALDTPTLKGLIRRLQEGTLTNREVFDDGGHGAAMYEAVGQTPVAVTGPNRRRLLPDAWQAAAYGDMMLTGSFGLVEIWKKRRDG</sequence>
<comment type="caution">
    <text evidence="1">The sequence shown here is derived from an EMBL/GenBank/DDBJ whole genome shotgun (WGS) entry which is preliminary data.</text>
</comment>
<gene>
    <name evidence="1" type="ORF">CUJ86_06540</name>
</gene>
<dbReference type="Proteomes" id="UP000292580">
    <property type="component" value="Unassembled WGS sequence"/>
</dbReference>
<protein>
    <submittedName>
        <fullName evidence="1">Pyruvate formate lyase-activating protein</fullName>
    </submittedName>
</protein>
<reference evidence="1 2" key="1">
    <citation type="submission" date="2017-11" db="EMBL/GenBank/DDBJ databases">
        <title>Isolation and Characterization of Methanofollis Species from Methane Seep Offshore SW Taiwan.</title>
        <authorList>
            <person name="Teng N.-H."/>
            <person name="Lai M.-C."/>
            <person name="Chen S.-C."/>
        </authorList>
    </citation>
    <scope>NUCLEOTIDE SEQUENCE [LARGE SCALE GENOMIC DNA]</scope>
    <source>
        <strain evidence="1 2">FWC-SCC2</strain>
    </source>
</reference>
<dbReference type="OrthoDB" id="51532at2157"/>
<dbReference type="InterPro" id="IPR014846">
    <property type="entry name" value="DUF1786_pyruvate_format-lyase"/>
</dbReference>
<dbReference type="RefSeq" id="WP_130646745.1">
    <property type="nucleotide sequence ID" value="NZ_PGCL01000002.1"/>
</dbReference>
<keyword evidence="2" id="KW-1185">Reference proteome</keyword>
<evidence type="ECO:0000313" key="1">
    <source>
        <dbReference type="EMBL" id="TAJ44933.1"/>
    </source>
</evidence>
<keyword evidence="1" id="KW-0670">Pyruvate</keyword>
<dbReference type="AlphaFoldDB" id="A0A483CU22"/>
<keyword evidence="1" id="KW-0456">Lyase</keyword>
<dbReference type="GO" id="GO:0016829">
    <property type="term" value="F:lyase activity"/>
    <property type="evidence" value="ECO:0007669"/>
    <property type="project" value="UniProtKB-KW"/>
</dbReference>
<evidence type="ECO:0000313" key="2">
    <source>
        <dbReference type="Proteomes" id="UP000292580"/>
    </source>
</evidence>
<organism evidence="1 2">
    <name type="scientific">Methanofollis fontis</name>
    <dbReference type="NCBI Taxonomy" id="2052832"/>
    <lineage>
        <taxon>Archaea</taxon>
        <taxon>Methanobacteriati</taxon>
        <taxon>Methanobacteriota</taxon>
        <taxon>Stenosarchaea group</taxon>
        <taxon>Methanomicrobia</taxon>
        <taxon>Methanomicrobiales</taxon>
        <taxon>Methanomicrobiaceae</taxon>
        <taxon>Methanofollis</taxon>
    </lineage>
</organism>